<dbReference type="Gene3D" id="3.30.950.30">
    <property type="entry name" value="Schlafen, AAA domain"/>
    <property type="match status" value="1"/>
</dbReference>
<reference evidence="2" key="2">
    <citation type="submission" date="2021-04" db="EMBL/GenBank/DDBJ databases">
        <authorList>
            <person name="Gilroy R."/>
        </authorList>
    </citation>
    <scope>NUCLEOTIDE SEQUENCE</scope>
    <source>
        <strain evidence="2">CHK178-16964</strain>
    </source>
</reference>
<feature type="domain" description="Schlafen AlbA-2" evidence="1">
    <location>
        <begin position="10"/>
        <end position="128"/>
    </location>
</feature>
<reference evidence="2" key="1">
    <citation type="journal article" date="2021" name="PeerJ">
        <title>Extensive microbial diversity within the chicken gut microbiome revealed by metagenomics and culture.</title>
        <authorList>
            <person name="Gilroy R."/>
            <person name="Ravi A."/>
            <person name="Getino M."/>
            <person name="Pursley I."/>
            <person name="Horton D.L."/>
            <person name="Alikhan N.F."/>
            <person name="Baker D."/>
            <person name="Gharbi K."/>
            <person name="Hall N."/>
            <person name="Watson M."/>
            <person name="Adriaenssens E.M."/>
            <person name="Foster-Nyarko E."/>
            <person name="Jarju S."/>
            <person name="Secka A."/>
            <person name="Antonio M."/>
            <person name="Oren A."/>
            <person name="Chaudhuri R.R."/>
            <person name="La Ragione R."/>
            <person name="Hildebrand F."/>
            <person name="Pallen M.J."/>
        </authorList>
    </citation>
    <scope>NUCLEOTIDE SEQUENCE</scope>
    <source>
        <strain evidence="2">CHK178-16964</strain>
    </source>
</reference>
<evidence type="ECO:0000259" key="1">
    <source>
        <dbReference type="Pfam" id="PF04326"/>
    </source>
</evidence>
<protein>
    <submittedName>
        <fullName evidence="2">DNA binding domain-containing protein</fullName>
    </submittedName>
</protein>
<dbReference type="PANTHER" id="PTHR30595">
    <property type="entry name" value="GLPR-RELATED TRANSCRIPTIONAL REPRESSOR"/>
    <property type="match status" value="1"/>
</dbReference>
<comment type="caution">
    <text evidence="2">The sequence shown here is derived from an EMBL/GenBank/DDBJ whole genome shotgun (WGS) entry which is preliminary data.</text>
</comment>
<dbReference type="InterPro" id="IPR036390">
    <property type="entry name" value="WH_DNA-bd_sf"/>
</dbReference>
<dbReference type="InterPro" id="IPR007421">
    <property type="entry name" value="Schlafen_AlbA_2_dom"/>
</dbReference>
<name>A0A9D2HH00_9FIRM</name>
<dbReference type="Pfam" id="PF04326">
    <property type="entry name" value="SLFN_AlbA_2"/>
    <property type="match status" value="1"/>
</dbReference>
<dbReference type="AlphaFoldDB" id="A0A9D2HH00"/>
<dbReference type="Pfam" id="PF13749">
    <property type="entry name" value="HATPase_c_4"/>
    <property type="match status" value="1"/>
</dbReference>
<proteinExistence type="predicted"/>
<evidence type="ECO:0000313" key="2">
    <source>
        <dbReference type="EMBL" id="HJA70304.1"/>
    </source>
</evidence>
<sequence length="496" mass="56356">MAEDRLFSGESVNVEYKVEVPKKSENYMKTVVAFANGRGGRLVFGVDDKTLEIVGMDPDTIFQTIDSITNAISDSCEPKIYPDVTLQTIREKTVIVVEILPGPMRPYYLKSKGLSAGTYIRVFGTSRLAEDYMLKELILEGENRYFDSEPCQGLKVSQTDVEELCREMKETALKHTWRDSEKTAVRNVTKNVLLSWGVLKEENGEVIPTNAYALLTGQMPRQPVIQCAVFKGTTRAYFVDRREFDGPIQDQVEAAFQYVLEKINMGMRLNGIYRQDVYELPVDSVREMIANAAAHRSYLEPGNIQVALFDDRLEVTSPGMLLNRVSIEKMKEGYSKLRNPAIASAFAYMKIIEKWGTGIPRILRECSEYGLPEPELIDFDGDFRINMYRKTRKEEGVNTTQTTQTIQTIQTTQTTQTTQTAPGVSVSLTDDDKAILKVISRDPKLTQKEIAMELGWTVDRVKYYLNKLKKRSVIKRTGSSHNGHWDLLIEERLEAE</sequence>
<dbReference type="Pfam" id="PF13412">
    <property type="entry name" value="HTH_24"/>
    <property type="match status" value="1"/>
</dbReference>
<dbReference type="PANTHER" id="PTHR30595:SF6">
    <property type="entry name" value="SCHLAFEN ALBA-2 DOMAIN-CONTAINING PROTEIN"/>
    <property type="match status" value="1"/>
</dbReference>
<dbReference type="Proteomes" id="UP000823900">
    <property type="component" value="Unassembled WGS sequence"/>
</dbReference>
<dbReference type="InterPro" id="IPR036388">
    <property type="entry name" value="WH-like_DNA-bd_sf"/>
</dbReference>
<dbReference type="SUPFAM" id="SSF46785">
    <property type="entry name" value="Winged helix' DNA-binding domain"/>
    <property type="match status" value="1"/>
</dbReference>
<gene>
    <name evidence="2" type="ORF">IAA07_01830</name>
</gene>
<accession>A0A9D2HH00</accession>
<organism evidence="2 3">
    <name type="scientific">Candidatus Lachnoclostridium stercoravium</name>
    <dbReference type="NCBI Taxonomy" id="2838633"/>
    <lineage>
        <taxon>Bacteria</taxon>
        <taxon>Bacillati</taxon>
        <taxon>Bacillota</taxon>
        <taxon>Clostridia</taxon>
        <taxon>Lachnospirales</taxon>
        <taxon>Lachnospiraceae</taxon>
    </lineage>
</organism>
<dbReference type="EMBL" id="DWZA01000018">
    <property type="protein sequence ID" value="HJA70304.1"/>
    <property type="molecule type" value="Genomic_DNA"/>
</dbReference>
<dbReference type="Gene3D" id="3.30.565.60">
    <property type="match status" value="1"/>
</dbReference>
<dbReference type="InterPro" id="IPR038461">
    <property type="entry name" value="Schlafen_AlbA_2_dom_sf"/>
</dbReference>
<dbReference type="Gene3D" id="1.10.10.10">
    <property type="entry name" value="Winged helix-like DNA-binding domain superfamily/Winged helix DNA-binding domain"/>
    <property type="match status" value="1"/>
</dbReference>
<dbReference type="InterPro" id="IPR038475">
    <property type="entry name" value="RecG_C_sf"/>
</dbReference>
<evidence type="ECO:0000313" key="3">
    <source>
        <dbReference type="Proteomes" id="UP000823900"/>
    </source>
</evidence>